<proteinExistence type="predicted"/>
<sequence length="205" mass="23603">MGRNEEGGVLEMTVGGEGVGVLASLGVRRMETKDGVFSTKSLYKALELGSSLFPMKIIWKSCVHPKVTFFAWEASWALANRCYFCQADEESIDHRLHCENIRALWEMLFTFVGVSWVFPSSVRETLLGWNGFFVGKKRKTVWREGPPCIFWIVWKTRNNIAFEDDMLSIQRLKTSFLNSLWSKTKLFMKDGSSTFFEFIDWVGSH</sequence>
<dbReference type="AlphaFoldDB" id="A0A438DN15"/>
<protein>
    <recommendedName>
        <fullName evidence="3">Reverse transcriptase zinc-binding domain-containing protein</fullName>
    </recommendedName>
</protein>
<comment type="caution">
    <text evidence="1">The sequence shown here is derived from an EMBL/GenBank/DDBJ whole genome shotgun (WGS) entry which is preliminary data.</text>
</comment>
<evidence type="ECO:0000313" key="2">
    <source>
        <dbReference type="Proteomes" id="UP000288805"/>
    </source>
</evidence>
<evidence type="ECO:0008006" key="3">
    <source>
        <dbReference type="Google" id="ProtNLM"/>
    </source>
</evidence>
<reference evidence="1 2" key="1">
    <citation type="journal article" date="2018" name="PLoS Genet.">
        <title>Population sequencing reveals clonal diversity and ancestral inbreeding in the grapevine cultivar Chardonnay.</title>
        <authorList>
            <person name="Roach M.J."/>
            <person name="Johnson D.L."/>
            <person name="Bohlmann J."/>
            <person name="van Vuuren H.J."/>
            <person name="Jones S.J."/>
            <person name="Pretorius I.S."/>
            <person name="Schmidt S.A."/>
            <person name="Borneman A.R."/>
        </authorList>
    </citation>
    <scope>NUCLEOTIDE SEQUENCE [LARGE SCALE GENOMIC DNA]</scope>
    <source>
        <strain evidence="2">cv. Chardonnay</strain>
        <tissue evidence="1">Leaf</tissue>
    </source>
</reference>
<organism evidence="1 2">
    <name type="scientific">Vitis vinifera</name>
    <name type="common">Grape</name>
    <dbReference type="NCBI Taxonomy" id="29760"/>
    <lineage>
        <taxon>Eukaryota</taxon>
        <taxon>Viridiplantae</taxon>
        <taxon>Streptophyta</taxon>
        <taxon>Embryophyta</taxon>
        <taxon>Tracheophyta</taxon>
        <taxon>Spermatophyta</taxon>
        <taxon>Magnoliopsida</taxon>
        <taxon>eudicotyledons</taxon>
        <taxon>Gunneridae</taxon>
        <taxon>Pentapetalae</taxon>
        <taxon>rosids</taxon>
        <taxon>Vitales</taxon>
        <taxon>Vitaceae</taxon>
        <taxon>Viteae</taxon>
        <taxon>Vitis</taxon>
    </lineage>
</organism>
<dbReference type="EMBL" id="QGNW01001557">
    <property type="protein sequence ID" value="RVW36843.1"/>
    <property type="molecule type" value="Genomic_DNA"/>
</dbReference>
<dbReference type="Proteomes" id="UP000288805">
    <property type="component" value="Unassembled WGS sequence"/>
</dbReference>
<gene>
    <name evidence="1" type="ORF">CK203_098070</name>
</gene>
<name>A0A438DN15_VITVI</name>
<evidence type="ECO:0000313" key="1">
    <source>
        <dbReference type="EMBL" id="RVW36843.1"/>
    </source>
</evidence>
<accession>A0A438DN15</accession>